<organism evidence="1">
    <name type="scientific">marine sediment metagenome</name>
    <dbReference type="NCBI Taxonomy" id="412755"/>
    <lineage>
        <taxon>unclassified sequences</taxon>
        <taxon>metagenomes</taxon>
        <taxon>ecological metagenomes</taxon>
    </lineage>
</organism>
<accession>X1B6F6</accession>
<dbReference type="InterPro" id="IPR055876">
    <property type="entry name" value="DUF7453"/>
</dbReference>
<gene>
    <name evidence="1" type="ORF">S01H4_27806</name>
</gene>
<dbReference type="EMBL" id="BART01013670">
    <property type="protein sequence ID" value="GAG79753.1"/>
    <property type="molecule type" value="Genomic_DNA"/>
</dbReference>
<protein>
    <submittedName>
        <fullName evidence="1">Uncharacterized protein</fullName>
    </submittedName>
</protein>
<reference evidence="1" key="1">
    <citation type="journal article" date="2014" name="Front. Microbiol.">
        <title>High frequency of phylogenetically diverse reductive dehalogenase-homologous genes in deep subseafloor sedimentary metagenomes.</title>
        <authorList>
            <person name="Kawai M."/>
            <person name="Futagami T."/>
            <person name="Toyoda A."/>
            <person name="Takaki Y."/>
            <person name="Nishi S."/>
            <person name="Hori S."/>
            <person name="Arai W."/>
            <person name="Tsubouchi T."/>
            <person name="Morono Y."/>
            <person name="Uchiyama I."/>
            <person name="Ito T."/>
            <person name="Fujiyama A."/>
            <person name="Inagaki F."/>
            <person name="Takami H."/>
        </authorList>
    </citation>
    <scope>NUCLEOTIDE SEQUENCE</scope>
    <source>
        <strain evidence="1">Expedition CK06-06</strain>
    </source>
</reference>
<name>X1B6F6_9ZZZZ</name>
<dbReference type="AlphaFoldDB" id="X1B6F6"/>
<sequence>MAVQDTEERVVAKPGDPAMGVEGDYSGVFSSVHTFGRASMSDDGDLAFEGRSDEGRGIWYDNGTEDTLLIMQEGAIAPGLPDTTYFYSGNYPYLPRPYFPLMAGPGKVVFTAQVTGATGGVHLWRANMGETGCSVYTSCLEPVFVRGDMVPGINAPYGLLWFQETRNDGFSVNSHGRIAFSAYYQERIDADTWENRTGIFLSDEHGSISVVPGAANIED</sequence>
<feature type="non-terminal residue" evidence="1">
    <location>
        <position position="219"/>
    </location>
</feature>
<comment type="caution">
    <text evidence="1">The sequence shown here is derived from an EMBL/GenBank/DDBJ whole genome shotgun (WGS) entry which is preliminary data.</text>
</comment>
<proteinExistence type="predicted"/>
<evidence type="ECO:0000313" key="1">
    <source>
        <dbReference type="EMBL" id="GAG79753.1"/>
    </source>
</evidence>
<dbReference type="Pfam" id="PF24251">
    <property type="entry name" value="DUF7453"/>
    <property type="match status" value="1"/>
</dbReference>